<dbReference type="GO" id="GO:0005737">
    <property type="term" value="C:cytoplasm"/>
    <property type="evidence" value="ECO:0007669"/>
    <property type="project" value="TreeGrafter"/>
</dbReference>
<reference evidence="8 9" key="1">
    <citation type="submission" date="2016-07" db="EMBL/GenBank/DDBJ databases">
        <title>Pervasive Adenine N6-methylation of Active Genes in Fungi.</title>
        <authorList>
            <consortium name="DOE Joint Genome Institute"/>
            <person name="Mondo S.J."/>
            <person name="Dannebaum R.O."/>
            <person name="Kuo R.C."/>
            <person name="Labutti K."/>
            <person name="Haridas S."/>
            <person name="Kuo A."/>
            <person name="Salamov A."/>
            <person name="Ahrendt S.R."/>
            <person name="Lipzen A."/>
            <person name="Sullivan W."/>
            <person name="Andreopoulos W.B."/>
            <person name="Clum A."/>
            <person name="Lindquist E."/>
            <person name="Daum C."/>
            <person name="Ramamoorthy G.K."/>
            <person name="Gryganskyi A."/>
            <person name="Culley D."/>
            <person name="Magnuson J.K."/>
            <person name="James T.Y."/>
            <person name="O'Malley M.A."/>
            <person name="Stajich J.E."/>
            <person name="Spatafora J.W."/>
            <person name="Visel A."/>
            <person name="Grigoriev I.V."/>
        </authorList>
    </citation>
    <scope>NUCLEOTIDE SEQUENCE [LARGE SCALE GENOMIC DNA]</scope>
    <source>
        <strain evidence="8 9">NRRL 3116</strain>
    </source>
</reference>
<dbReference type="PANTHER" id="PTHR13112:SF0">
    <property type="entry name" value="FI21285P1"/>
    <property type="match status" value="1"/>
</dbReference>
<dbReference type="InterPro" id="IPR039722">
    <property type="entry name" value="Upf3"/>
</dbReference>
<evidence type="ECO:0000256" key="1">
    <source>
        <dbReference type="ARBA" id="ARBA00004123"/>
    </source>
</evidence>
<feature type="compositionally biased region" description="Low complexity" evidence="6">
    <location>
        <begin position="317"/>
        <end position="341"/>
    </location>
</feature>
<comment type="caution">
    <text evidence="8">The sequence shown here is derived from an EMBL/GenBank/DDBJ whole genome shotgun (WGS) entry which is preliminary data.</text>
</comment>
<feature type="region of interest" description="Disordered" evidence="6">
    <location>
        <begin position="1"/>
        <end position="27"/>
    </location>
</feature>
<feature type="compositionally biased region" description="Gly residues" evidence="6">
    <location>
        <begin position="438"/>
        <end position="453"/>
    </location>
</feature>
<feature type="compositionally biased region" description="Low complexity" evidence="6">
    <location>
        <begin position="413"/>
        <end position="431"/>
    </location>
</feature>
<evidence type="ECO:0000256" key="2">
    <source>
        <dbReference type="ARBA" id="ARBA00005991"/>
    </source>
</evidence>
<dbReference type="GO" id="GO:0000184">
    <property type="term" value="P:nuclear-transcribed mRNA catabolic process, nonsense-mediated decay"/>
    <property type="evidence" value="ECO:0007669"/>
    <property type="project" value="UniProtKB-KW"/>
</dbReference>
<evidence type="ECO:0000256" key="4">
    <source>
        <dbReference type="ARBA" id="ARBA00023242"/>
    </source>
</evidence>
<dbReference type="InterPro" id="IPR012677">
    <property type="entry name" value="Nucleotide-bd_a/b_plait_sf"/>
</dbReference>
<dbReference type="InterPro" id="IPR035979">
    <property type="entry name" value="RBD_domain_sf"/>
</dbReference>
<feature type="compositionally biased region" description="Polar residues" evidence="6">
    <location>
        <begin position="466"/>
        <end position="475"/>
    </location>
</feature>
<keyword evidence="5" id="KW-0175">Coiled coil</keyword>
<dbReference type="PANTHER" id="PTHR13112">
    <property type="entry name" value="UPF3 REGULATOR OF NONSENSE TRANSCRIPTS-LIKE PROTEIN"/>
    <property type="match status" value="1"/>
</dbReference>
<comment type="similarity">
    <text evidence="2">Belongs to the RENT3 family.</text>
</comment>
<dbReference type="InterPro" id="IPR005120">
    <property type="entry name" value="UPF3_dom"/>
</dbReference>
<keyword evidence="3" id="KW-0866">Nonsense-mediated mRNA decay</keyword>
<feature type="compositionally biased region" description="Low complexity" evidence="6">
    <location>
        <begin position="235"/>
        <end position="262"/>
    </location>
</feature>
<dbReference type="SUPFAM" id="SSF54928">
    <property type="entry name" value="RNA-binding domain, RBD"/>
    <property type="match status" value="1"/>
</dbReference>
<feature type="compositionally biased region" description="Polar residues" evidence="6">
    <location>
        <begin position="307"/>
        <end position="316"/>
    </location>
</feature>
<gene>
    <name evidence="8" type="ORF">BCR41DRAFT_358177</name>
</gene>
<dbReference type="GO" id="GO:0005730">
    <property type="term" value="C:nucleolus"/>
    <property type="evidence" value="ECO:0007669"/>
    <property type="project" value="TreeGrafter"/>
</dbReference>
<keyword evidence="4" id="KW-0539">Nucleus</keyword>
<dbReference type="Gene3D" id="3.30.70.330">
    <property type="match status" value="1"/>
</dbReference>
<feature type="compositionally biased region" description="Basic residues" evidence="6">
    <location>
        <begin position="285"/>
        <end position="297"/>
    </location>
</feature>
<dbReference type="Proteomes" id="UP000193648">
    <property type="component" value="Unassembled WGS sequence"/>
</dbReference>
<dbReference type="OrthoDB" id="18087at2759"/>
<comment type="subcellular location">
    <subcellularLocation>
        <location evidence="1">Nucleus</location>
    </subcellularLocation>
</comment>
<accession>A0A1Y2GGD8</accession>
<feature type="compositionally biased region" description="Low complexity" evidence="6">
    <location>
        <begin position="358"/>
        <end position="373"/>
    </location>
</feature>
<organism evidence="8 9">
    <name type="scientific">Lobosporangium transversale</name>
    <dbReference type="NCBI Taxonomy" id="64571"/>
    <lineage>
        <taxon>Eukaryota</taxon>
        <taxon>Fungi</taxon>
        <taxon>Fungi incertae sedis</taxon>
        <taxon>Mucoromycota</taxon>
        <taxon>Mortierellomycotina</taxon>
        <taxon>Mortierellomycetes</taxon>
        <taxon>Mortierellales</taxon>
        <taxon>Mortierellaceae</taxon>
        <taxon>Lobosporangium</taxon>
    </lineage>
</organism>
<evidence type="ECO:0000313" key="8">
    <source>
        <dbReference type="EMBL" id="ORZ10048.1"/>
    </source>
</evidence>
<evidence type="ECO:0000256" key="5">
    <source>
        <dbReference type="SAM" id="Coils"/>
    </source>
</evidence>
<dbReference type="RefSeq" id="XP_021879138.1">
    <property type="nucleotide sequence ID" value="XM_022024998.1"/>
</dbReference>
<feature type="domain" description="UPF3" evidence="7">
    <location>
        <begin position="25"/>
        <end position="190"/>
    </location>
</feature>
<keyword evidence="9" id="KW-1185">Reference proteome</keyword>
<dbReference type="GO" id="GO:0003729">
    <property type="term" value="F:mRNA binding"/>
    <property type="evidence" value="ECO:0007669"/>
    <property type="project" value="TreeGrafter"/>
</dbReference>
<feature type="region of interest" description="Disordered" evidence="6">
    <location>
        <begin position="231"/>
        <end position="475"/>
    </location>
</feature>
<dbReference type="AlphaFoldDB" id="A0A1Y2GGD8"/>
<proteinExistence type="inferred from homology"/>
<dbReference type="EMBL" id="MCFF01000032">
    <property type="protein sequence ID" value="ORZ10048.1"/>
    <property type="molecule type" value="Genomic_DNA"/>
</dbReference>
<feature type="coiled-coil region" evidence="5">
    <location>
        <begin position="182"/>
        <end position="209"/>
    </location>
</feature>
<evidence type="ECO:0000256" key="6">
    <source>
        <dbReference type="SAM" id="MobiDB-lite"/>
    </source>
</evidence>
<dbReference type="CDD" id="cd12455">
    <property type="entry name" value="RRM_like_Smg4_UPF3"/>
    <property type="match status" value="1"/>
</dbReference>
<dbReference type="Pfam" id="PF03467">
    <property type="entry name" value="Smg4_UPF3"/>
    <property type="match status" value="1"/>
</dbReference>
<protein>
    <submittedName>
        <fullName evidence="8">Smg-4/UPF3 family-domain-containing protein</fullName>
    </submittedName>
</protein>
<evidence type="ECO:0000256" key="3">
    <source>
        <dbReference type="ARBA" id="ARBA00023161"/>
    </source>
</evidence>
<dbReference type="InParanoid" id="A0A1Y2GGD8"/>
<evidence type="ECO:0000313" key="9">
    <source>
        <dbReference type="Proteomes" id="UP000193648"/>
    </source>
</evidence>
<feature type="compositionally biased region" description="Polar residues" evidence="6">
    <location>
        <begin position="374"/>
        <end position="390"/>
    </location>
</feature>
<feature type="compositionally biased region" description="Polar residues" evidence="6">
    <location>
        <begin position="263"/>
        <end position="283"/>
    </location>
</feature>
<sequence length="475" mass="50783">MSTAGGKATNFKRASRPKGPNRGQQKTKIVVRRLPANLPEHVFMESIKPFVQETSLERPTTWVAGKVSKNPVKGNTFARAYIYFKNEKLALEFQNVYHGHMFIDKQKNESRAFVEFAPFQKVPREPRKVDSKQGTIEQDPDYIAFLESLNAEPTEAEKEMKLSGTELLLKESVVNPKATPLLEALRAQKAAAQAKAQAAKIAARQARQAGKAGLSNATKGQITILINRNAKETSNNRGQSSNASAAANKNQQPQQNQPQTPQGRKSAQSAQNVQNADTENTSGSKPKRERRRNRASKKANADASSSTTGEAATPQITLLKPKSTTNNNTPAPSAQNPPSQSEPKQQNINSGSHGNQEPGNPSGRRGQQQQGSNNVSTNAKKDSLQTANSEGGSGRSSRSRRTRGDRAKQEAKAATSNATVANNNSGNTTNVPPASGNKGQGGQSTGGSGGSGRQGRSRRGRGGGQDNSQTSTVQG</sequence>
<feature type="compositionally biased region" description="Polar residues" evidence="6">
    <location>
        <begin position="342"/>
        <end position="357"/>
    </location>
</feature>
<evidence type="ECO:0000259" key="7">
    <source>
        <dbReference type="Pfam" id="PF03467"/>
    </source>
</evidence>
<dbReference type="GO" id="GO:0045727">
    <property type="term" value="P:positive regulation of translation"/>
    <property type="evidence" value="ECO:0007669"/>
    <property type="project" value="TreeGrafter"/>
</dbReference>
<dbReference type="GeneID" id="33566842"/>
<dbReference type="STRING" id="64571.A0A1Y2GGD8"/>
<name>A0A1Y2GGD8_9FUNG</name>
<feature type="compositionally biased region" description="Basic and acidic residues" evidence="6">
    <location>
        <begin position="402"/>
        <end position="411"/>
    </location>
</feature>